<keyword evidence="4 7" id="KW-0378">Hydrolase</keyword>
<evidence type="ECO:0000256" key="3">
    <source>
        <dbReference type="ARBA" id="ARBA00022723"/>
    </source>
</evidence>
<name>A0A4Q4ZE11_9ACTN</name>
<dbReference type="GO" id="GO:0000034">
    <property type="term" value="F:adenine deaminase activity"/>
    <property type="evidence" value="ECO:0007669"/>
    <property type="project" value="TreeGrafter"/>
</dbReference>
<dbReference type="AlphaFoldDB" id="A0A4Q4ZE11"/>
<gene>
    <name evidence="7" type="primary">add</name>
    <name evidence="7" type="ORF">EKO23_10100</name>
</gene>
<dbReference type="PANTHER" id="PTHR43114:SF6">
    <property type="entry name" value="ADENINE DEAMINASE"/>
    <property type="match status" value="1"/>
</dbReference>
<dbReference type="EC" id="3.5.4.4" evidence="7"/>
<organism evidence="7 8">
    <name type="scientific">Nocardioides guangzhouensis</name>
    <dbReference type="NCBI Taxonomy" id="2497878"/>
    <lineage>
        <taxon>Bacteria</taxon>
        <taxon>Bacillati</taxon>
        <taxon>Actinomycetota</taxon>
        <taxon>Actinomycetes</taxon>
        <taxon>Propionibacteriales</taxon>
        <taxon>Nocardioidaceae</taxon>
        <taxon>Nocardioides</taxon>
    </lineage>
</organism>
<evidence type="ECO:0000256" key="1">
    <source>
        <dbReference type="ARBA" id="ARBA00001947"/>
    </source>
</evidence>
<dbReference type="InterPro" id="IPR032466">
    <property type="entry name" value="Metal_Hydrolase"/>
</dbReference>
<protein>
    <submittedName>
        <fullName evidence="7">Adenosine deaminase</fullName>
        <ecNumber evidence="7">3.5.4.4</ecNumber>
    </submittedName>
</protein>
<sequence length="347" mass="37238">MADLTAALDALPKVELHCHLEGAMRPATVVELARHNGVPLPTSDPTELYRYDSLDGFLSIFWLVQSTLGTREDWARLAYESLVDGAAHGVVHREAFFTPARHLEAGQDLADIVAGLDEGLAAAESETGSTCLLIADMDRAFGPEAGLAQTERLAGLRRAGAPGMDRVVGVGMDSTELGIDVMTYLPAYDVARDAGFRLTGHQGENAPASGIAACLDGLGLERIDHGLTVLDDPDLVVRMAERRIAITVCPTSNIVIANTYPRLADHPYPRMREAGLLATLNTDDPAMTDLDLGKEYGLVAEAFGWGMPEMEAVALDGVEACWLDEDDKARLRERVRTAAATYAADPV</sequence>
<feature type="domain" description="Adenosine deaminase" evidence="6">
    <location>
        <begin position="12"/>
        <end position="337"/>
    </location>
</feature>
<dbReference type="Gene3D" id="3.20.20.140">
    <property type="entry name" value="Metal-dependent hydrolases"/>
    <property type="match status" value="1"/>
</dbReference>
<reference evidence="7 8" key="1">
    <citation type="submission" date="2019-01" db="EMBL/GenBank/DDBJ databases">
        <title>Nocardioides guangzhouensis sp. nov., an actinobacterium isolated from soil.</title>
        <authorList>
            <person name="Fu Y."/>
            <person name="Cai Y."/>
            <person name="Lin Z."/>
            <person name="Chen P."/>
        </authorList>
    </citation>
    <scope>NUCLEOTIDE SEQUENCE [LARGE SCALE GENOMIC DNA]</scope>
    <source>
        <strain evidence="7 8">130</strain>
    </source>
</reference>
<evidence type="ECO:0000259" key="6">
    <source>
        <dbReference type="Pfam" id="PF00962"/>
    </source>
</evidence>
<evidence type="ECO:0000256" key="4">
    <source>
        <dbReference type="ARBA" id="ARBA00022801"/>
    </source>
</evidence>
<comment type="caution">
    <text evidence="7">The sequence shown here is derived from an EMBL/GenBank/DDBJ whole genome shotgun (WGS) entry which is preliminary data.</text>
</comment>
<dbReference type="EMBL" id="SDKM01000012">
    <property type="protein sequence ID" value="RYP86293.1"/>
    <property type="molecule type" value="Genomic_DNA"/>
</dbReference>
<dbReference type="PANTHER" id="PTHR43114">
    <property type="entry name" value="ADENINE DEAMINASE"/>
    <property type="match status" value="1"/>
</dbReference>
<dbReference type="OrthoDB" id="105475at2"/>
<dbReference type="GO" id="GO:0005829">
    <property type="term" value="C:cytosol"/>
    <property type="evidence" value="ECO:0007669"/>
    <property type="project" value="TreeGrafter"/>
</dbReference>
<evidence type="ECO:0000313" key="7">
    <source>
        <dbReference type="EMBL" id="RYP86293.1"/>
    </source>
</evidence>
<evidence type="ECO:0000313" key="8">
    <source>
        <dbReference type="Proteomes" id="UP000295198"/>
    </source>
</evidence>
<evidence type="ECO:0000256" key="5">
    <source>
        <dbReference type="ARBA" id="ARBA00022833"/>
    </source>
</evidence>
<comment type="similarity">
    <text evidence="2">Belongs to the metallo-dependent hydrolases superfamily. Adenosine and AMP deaminases family.</text>
</comment>
<dbReference type="Proteomes" id="UP000295198">
    <property type="component" value="Unassembled WGS sequence"/>
</dbReference>
<accession>A0A4Q4ZE11</accession>
<dbReference type="InterPro" id="IPR006330">
    <property type="entry name" value="Ado/ade_deaminase"/>
</dbReference>
<keyword evidence="3" id="KW-0479">Metal-binding</keyword>
<dbReference type="GO" id="GO:0006146">
    <property type="term" value="P:adenine catabolic process"/>
    <property type="evidence" value="ECO:0007669"/>
    <property type="project" value="TreeGrafter"/>
</dbReference>
<proteinExistence type="inferred from homology"/>
<dbReference type="GO" id="GO:0043103">
    <property type="term" value="P:hypoxanthine salvage"/>
    <property type="evidence" value="ECO:0007669"/>
    <property type="project" value="TreeGrafter"/>
</dbReference>
<dbReference type="InterPro" id="IPR001365">
    <property type="entry name" value="A_deaminase_dom"/>
</dbReference>
<dbReference type="RefSeq" id="WP_134716806.1">
    <property type="nucleotide sequence ID" value="NZ_SDKM01000012.1"/>
</dbReference>
<evidence type="ECO:0000256" key="2">
    <source>
        <dbReference type="ARBA" id="ARBA00006676"/>
    </source>
</evidence>
<dbReference type="Pfam" id="PF00962">
    <property type="entry name" value="A_deaminase"/>
    <property type="match status" value="1"/>
</dbReference>
<comment type="cofactor">
    <cofactor evidence="1">
        <name>Zn(2+)</name>
        <dbReference type="ChEBI" id="CHEBI:29105"/>
    </cofactor>
</comment>
<dbReference type="SUPFAM" id="SSF51556">
    <property type="entry name" value="Metallo-dependent hydrolases"/>
    <property type="match status" value="1"/>
</dbReference>
<dbReference type="GO" id="GO:0046872">
    <property type="term" value="F:metal ion binding"/>
    <property type="evidence" value="ECO:0007669"/>
    <property type="project" value="UniProtKB-KW"/>
</dbReference>
<dbReference type="NCBIfam" id="TIGR01430">
    <property type="entry name" value="aden_deam"/>
    <property type="match status" value="1"/>
</dbReference>
<keyword evidence="5" id="KW-0862">Zinc</keyword>
<keyword evidence="8" id="KW-1185">Reference proteome</keyword>